<protein>
    <submittedName>
        <fullName evidence="1">2-oxoglutarate dehydrogenase E1 component</fullName>
        <ecNumber evidence="1">1.2.4.2</ecNumber>
    </submittedName>
</protein>
<keyword evidence="2" id="KW-1185">Reference proteome</keyword>
<dbReference type="EMBL" id="JAMYRI010000023">
    <property type="protein sequence ID" value="MER9287695.1"/>
    <property type="molecule type" value="Genomic_DNA"/>
</dbReference>
<comment type="caution">
    <text evidence="1">The sequence shown here is derived from an EMBL/GenBank/DDBJ whole genome shotgun (WGS) entry which is preliminary data.</text>
</comment>
<reference evidence="1 2" key="1">
    <citation type="journal article" date="2024" name="Proc. Natl. Acad. Sci. U.S.A.">
        <title>The evolutionary genomics of adaptation to stress in wild rhizobium bacteria.</title>
        <authorList>
            <person name="Kehlet-Delgado H."/>
            <person name="Montoya A.P."/>
            <person name="Jensen K.T."/>
            <person name="Wendlandt C.E."/>
            <person name="Dexheimer C."/>
            <person name="Roberts M."/>
            <person name="Torres Martinez L."/>
            <person name="Friesen M.L."/>
            <person name="Griffitts J.S."/>
            <person name="Porter S.S."/>
        </authorList>
    </citation>
    <scope>NUCLEOTIDE SEQUENCE [LARGE SCALE GENOMIC DNA]</scope>
    <source>
        <strain evidence="1 2">M0468</strain>
    </source>
</reference>
<organism evidence="1 2">
    <name type="scientific">Mesorhizobium australicum</name>
    <dbReference type="NCBI Taxonomy" id="536018"/>
    <lineage>
        <taxon>Bacteria</taxon>
        <taxon>Pseudomonadati</taxon>
        <taxon>Pseudomonadota</taxon>
        <taxon>Alphaproteobacteria</taxon>
        <taxon>Hyphomicrobiales</taxon>
        <taxon>Phyllobacteriaceae</taxon>
        <taxon>Mesorhizobium</taxon>
    </lineage>
</organism>
<accession>A0ACC6T702</accession>
<dbReference type="EC" id="1.2.4.2" evidence="1"/>
<evidence type="ECO:0000313" key="1">
    <source>
        <dbReference type="EMBL" id="MER9287695.1"/>
    </source>
</evidence>
<evidence type="ECO:0000313" key="2">
    <source>
        <dbReference type="Proteomes" id="UP001480082"/>
    </source>
</evidence>
<keyword evidence="1" id="KW-0560">Oxidoreductase</keyword>
<proteinExistence type="predicted"/>
<gene>
    <name evidence="1" type="ORF">NKI81_27860</name>
</gene>
<sequence>MTLPLSGDSAFFLDLYARFVKDPASVPADWRVKLALMEAPAHARGDNGDRIAELFRTYGHRQARLDPLEMSAPSLIPELNSIEGGEECVALTLAGEEVSLPKAQAIATLGSVYCGTATLEASHVIDAGERAWVYERFEREILSKADQDVYARTLEAVMLADEFEHFIKTKWPTKKRFGMEGAESSAVISREIFRCAAEAGVTEVVIGGMHRGRLATLATVLGKSLPALIAEIKGRDITDGDATFTGDVPYHNGLAAEIDTGAGQVAVRLLPHPSHLIVVAPVAVGAARARQEQKAKQNAGTNGASQVLPFLMHTDAAFAGQGLVWELLQLSALAGYSVGGTVHLIVNNQIGFTTLPSEGRSSPHPSDIGKAFGVPIFHVNGEDPIAAAAVTRVAVAWRNATGKDAIIDLVCYRRNGHNELDEPRFTQPLTWSKVDDRPTLKQLHSDRVKAASATAFDMAEAKRKAFHLALDRAYATYDQVCNSEPERQTDIFAAPQPAGPLPFGIVTGVARDRLLDLARRMSAVGDGFEADPKVRNFLTARLEAIEKNSGFNFATAEALAFASLLDEGTSVRLSGQDSVRGTFTQRHLALHDRRTGQTAMPLASLVRAGARFDAVNSPLIEYGVLSFEYGMSLADPTRLVVWEAQFGDFLNGAQVVVDQFIATAEAKWRMSSGLIITLPHGLEGQGPDHSSARIERILQSCAGGNLVVANPSTPANLFHLYRRQVCGSIRKPLFLIAPKSLLRLRDCVSILDEIAEGTSFQPVIVEPPSASTCSKLVLCSGKIAYALKAATAQERINDVALVRVEQLYPFPSEAIGTVLQRFHGVPMVWCQEEPSNQGAWSFMRDRLSEMAPDRPLAYVGRPAMAAAAGGSIDRHEVEQRDIIAAALLPAVRAQAAE</sequence>
<name>A0ACC6T702_9HYPH</name>
<dbReference type="Proteomes" id="UP001480082">
    <property type="component" value="Unassembled WGS sequence"/>
</dbReference>